<dbReference type="PANTHER" id="PTHR12697:SF5">
    <property type="entry name" value="DEOXYHYPUSINE HYDROXYLASE"/>
    <property type="match status" value="1"/>
</dbReference>
<dbReference type="PANTHER" id="PTHR12697">
    <property type="entry name" value="PBS LYASE HEAT-LIKE PROTEIN"/>
    <property type="match status" value="1"/>
</dbReference>
<evidence type="ECO:0000256" key="2">
    <source>
        <dbReference type="ARBA" id="ARBA00005041"/>
    </source>
</evidence>
<accession>A0A1W0WG56</accession>
<protein>
    <recommendedName>
        <fullName evidence="10">Deoxyhypusine hydroxylase</fullName>
        <shortName evidence="10">DOHH</shortName>
        <ecNumber evidence="10">1.14.99.29</ecNumber>
    </recommendedName>
    <alternativeName>
        <fullName evidence="10">Deoxyhypusine dioxygenase</fullName>
    </alternativeName>
    <alternativeName>
        <fullName evidence="10">Deoxyhypusine monooxygenase</fullName>
    </alternativeName>
</protein>
<dbReference type="InterPro" id="IPR027517">
    <property type="entry name" value="Deoxyhypusine_hydroxylase"/>
</dbReference>
<dbReference type="PROSITE" id="PS51450">
    <property type="entry name" value="LRR"/>
    <property type="match status" value="1"/>
</dbReference>
<evidence type="ECO:0000313" key="13">
    <source>
        <dbReference type="EMBL" id="OQV14185.1"/>
    </source>
</evidence>
<organism evidence="13 14">
    <name type="scientific">Hypsibius exemplaris</name>
    <name type="common">Freshwater tardigrade</name>
    <dbReference type="NCBI Taxonomy" id="2072580"/>
    <lineage>
        <taxon>Eukaryota</taxon>
        <taxon>Metazoa</taxon>
        <taxon>Ecdysozoa</taxon>
        <taxon>Tardigrada</taxon>
        <taxon>Eutardigrada</taxon>
        <taxon>Parachela</taxon>
        <taxon>Hypsibioidea</taxon>
        <taxon>Hypsibiidae</taxon>
        <taxon>Hypsibius</taxon>
    </lineage>
</organism>
<dbReference type="SMART" id="SM00567">
    <property type="entry name" value="EZ_HEAT"/>
    <property type="match status" value="6"/>
</dbReference>
<comment type="similarity">
    <text evidence="10">Belongs to the deoxyhypusine hydroxylase family.</text>
</comment>
<evidence type="ECO:0000256" key="4">
    <source>
        <dbReference type="ARBA" id="ARBA00022737"/>
    </source>
</evidence>
<comment type="function">
    <text evidence="9">Catalyzes the hydroxylation of the N(6)-(4-aminobutyl)-L-lysine intermediate produced by deoxyhypusine synthase/DHPS on a critical lysine of the eukaryotic translation initiation factor 5A/eIF-5A. This is the second step of the post-translational modification of that lysine into an unusual amino acid residue named hypusine. Hypusination is unique to mature eIF-5A factor and is essential for its function.</text>
</comment>
<feature type="compositionally biased region" description="Basic and acidic residues" evidence="12">
    <location>
        <begin position="1245"/>
        <end position="1259"/>
    </location>
</feature>
<dbReference type="InterPro" id="IPR032675">
    <property type="entry name" value="LRR_dom_sf"/>
</dbReference>
<feature type="compositionally biased region" description="Basic and acidic residues" evidence="12">
    <location>
        <begin position="365"/>
        <end position="376"/>
    </location>
</feature>
<evidence type="ECO:0000256" key="8">
    <source>
        <dbReference type="ARBA" id="ARBA00023256"/>
    </source>
</evidence>
<dbReference type="Gene3D" id="3.80.10.10">
    <property type="entry name" value="Ribonuclease Inhibitor"/>
    <property type="match status" value="1"/>
</dbReference>
<dbReference type="UniPathway" id="UPA00354"/>
<evidence type="ECO:0000256" key="12">
    <source>
        <dbReference type="SAM" id="MobiDB-lite"/>
    </source>
</evidence>
<dbReference type="InterPro" id="IPR016024">
    <property type="entry name" value="ARM-type_fold"/>
</dbReference>
<dbReference type="Proteomes" id="UP000192578">
    <property type="component" value="Unassembled WGS sequence"/>
</dbReference>
<feature type="compositionally biased region" description="Basic and acidic residues" evidence="12">
    <location>
        <begin position="668"/>
        <end position="684"/>
    </location>
</feature>
<evidence type="ECO:0000313" key="14">
    <source>
        <dbReference type="Proteomes" id="UP000192578"/>
    </source>
</evidence>
<dbReference type="EC" id="1.14.99.29" evidence="10"/>
<dbReference type="GO" id="GO:0046872">
    <property type="term" value="F:metal ion binding"/>
    <property type="evidence" value="ECO:0007669"/>
    <property type="project" value="UniProtKB-KW"/>
</dbReference>
<dbReference type="InterPro" id="IPR001611">
    <property type="entry name" value="Leu-rich_rpt"/>
</dbReference>
<dbReference type="PROSITE" id="PS50077">
    <property type="entry name" value="HEAT_REPEAT"/>
    <property type="match status" value="1"/>
</dbReference>
<comment type="caution">
    <text evidence="13">The sequence shown here is derived from an EMBL/GenBank/DDBJ whole genome shotgun (WGS) entry which is preliminary data.</text>
</comment>
<feature type="compositionally biased region" description="Polar residues" evidence="12">
    <location>
        <begin position="391"/>
        <end position="415"/>
    </location>
</feature>
<feature type="binding site" evidence="10">
    <location>
        <position position="104"/>
    </location>
    <ligand>
        <name>Fe cation</name>
        <dbReference type="ChEBI" id="CHEBI:24875"/>
        <label>1</label>
    </ligand>
</feature>
<name>A0A1W0WG56_HYPEX</name>
<comment type="function">
    <text evidence="10">Catalyzes the hydroxylation of the N(6)-(4-aminobutyl)-L-lysine intermediate to form hypusine, an essential post-translational modification only found in mature eIF-5A factor.</text>
</comment>
<dbReference type="InterPro" id="IPR011989">
    <property type="entry name" value="ARM-like"/>
</dbReference>
<keyword evidence="14" id="KW-1185">Reference proteome</keyword>
<dbReference type="Gene3D" id="1.25.10.10">
    <property type="entry name" value="Leucine-rich Repeat Variant"/>
    <property type="match status" value="2"/>
</dbReference>
<reference evidence="14" key="1">
    <citation type="submission" date="2017-01" db="EMBL/GenBank/DDBJ databases">
        <title>Comparative genomics of anhydrobiosis in the tardigrade Hypsibius dujardini.</title>
        <authorList>
            <person name="Yoshida Y."/>
            <person name="Koutsovoulos G."/>
            <person name="Laetsch D."/>
            <person name="Stevens L."/>
            <person name="Kumar S."/>
            <person name="Horikawa D."/>
            <person name="Ishino K."/>
            <person name="Komine S."/>
            <person name="Tomita M."/>
            <person name="Blaxter M."/>
            <person name="Arakawa K."/>
        </authorList>
    </citation>
    <scope>NUCLEOTIDE SEQUENCE [LARGE SCALE GENOMIC DNA]</scope>
    <source>
        <strain evidence="14">Z151</strain>
    </source>
</reference>
<feature type="region of interest" description="Disordered" evidence="12">
    <location>
        <begin position="1245"/>
        <end position="1285"/>
    </location>
</feature>
<keyword evidence="7 10" id="KW-0503">Monooxygenase</keyword>
<evidence type="ECO:0000256" key="3">
    <source>
        <dbReference type="ARBA" id="ARBA00022723"/>
    </source>
</evidence>
<feature type="region of interest" description="Disordered" evidence="12">
    <location>
        <begin position="1099"/>
        <end position="1134"/>
    </location>
</feature>
<evidence type="ECO:0000256" key="9">
    <source>
        <dbReference type="ARBA" id="ARBA00045876"/>
    </source>
</evidence>
<evidence type="ECO:0000256" key="10">
    <source>
        <dbReference type="HAMAP-Rule" id="MF_03101"/>
    </source>
</evidence>
<dbReference type="GO" id="GO:0019135">
    <property type="term" value="F:deoxyhypusine monooxygenase activity"/>
    <property type="evidence" value="ECO:0007669"/>
    <property type="project" value="UniProtKB-UniRule"/>
</dbReference>
<evidence type="ECO:0000256" key="5">
    <source>
        <dbReference type="ARBA" id="ARBA00023002"/>
    </source>
</evidence>
<keyword evidence="8 10" id="KW-0386">Hypusine biosynthesis</keyword>
<proteinExistence type="inferred from homology"/>
<dbReference type="SUPFAM" id="SSF52047">
    <property type="entry name" value="RNI-like"/>
    <property type="match status" value="1"/>
</dbReference>
<feature type="binding site" evidence="10">
    <location>
        <position position="71"/>
    </location>
    <ligand>
        <name>Fe cation</name>
        <dbReference type="ChEBI" id="CHEBI:24875"/>
        <label>1</label>
    </ligand>
</feature>
<comment type="catalytic activity">
    <reaction evidence="1 10">
        <text>[eIF5A protein]-deoxyhypusine + AH2 + O2 = [eIF5A protein]-hypusine + A + H2O</text>
        <dbReference type="Rhea" id="RHEA:14101"/>
        <dbReference type="Rhea" id="RHEA-COMP:10144"/>
        <dbReference type="Rhea" id="RHEA-COMP:12592"/>
        <dbReference type="ChEBI" id="CHEBI:13193"/>
        <dbReference type="ChEBI" id="CHEBI:15377"/>
        <dbReference type="ChEBI" id="CHEBI:15379"/>
        <dbReference type="ChEBI" id="CHEBI:17499"/>
        <dbReference type="ChEBI" id="CHEBI:82657"/>
        <dbReference type="ChEBI" id="CHEBI:91175"/>
        <dbReference type="EC" id="1.14.99.29"/>
    </reaction>
</comment>
<feature type="compositionally biased region" description="Basic and acidic residues" evidence="12">
    <location>
        <begin position="746"/>
        <end position="757"/>
    </location>
</feature>
<feature type="binding site" evidence="10">
    <location>
        <position position="224"/>
    </location>
    <ligand>
        <name>Fe cation</name>
        <dbReference type="ChEBI" id="CHEBI:24875"/>
        <label>2</label>
    </ligand>
</feature>
<feature type="binding site" evidence="10">
    <location>
        <position position="105"/>
    </location>
    <ligand>
        <name>Fe cation</name>
        <dbReference type="ChEBI" id="CHEBI:24875"/>
        <label>1</label>
    </ligand>
</feature>
<feature type="compositionally biased region" description="Low complexity" evidence="12">
    <location>
        <begin position="703"/>
        <end position="716"/>
    </location>
</feature>
<dbReference type="SUPFAM" id="SSF48371">
    <property type="entry name" value="ARM repeat"/>
    <property type="match status" value="1"/>
</dbReference>
<evidence type="ECO:0000256" key="7">
    <source>
        <dbReference type="ARBA" id="ARBA00023033"/>
    </source>
</evidence>
<sequence length="1408" mass="155029">MTLPAADSTAESQLKDDFSNLYERIGKILTDQAKPMKERFRALFTLRNLGGARAVDLIAGGFTDPSALLKHECAYCLGQMKDRHAVDVLISVLEDLKQEPIVRHEAGEALAAIADPRALSVLEKYKNDPSREVAETCQLALERLKWMEENPSKLDLLTSQYLSIDPAPCSEETDIPLLEAQLLNEKETLFNRYRAMFSLRNIGSKEAVKALAKGLQAGGPLFRHEIAYVLGQVQSDVCVPELSEGLSDARQDPMVRHECADALGSIADEYGTKMLQSGDFVEDFRQIVRTVGIAPEEAPKLINKTNFSLWRNVELLPPPAPVVVASRLSELALQETVKATKGGGGAAAKAEPSFKSSLMDSSIKSTKDKGGKDKEKGKKKASKITGKTDQPPVNNPDQKASPSTDGQSRSPSSLEATAFGKKPAGRMATAKGFRDQKDSSKGKDDSGNLDAIPVVEGTNMKPLQVVYEAYTQNRLKEMAIRYWAIDRQVLDLLCKCWVVCDKLTTLILIDCGLKSTDLIQLSDVLPKIVNLDLRSLSLRYANLDDRAMQNLANSWRLIAREWSPERPGLEFLDLSRNKITDRGLEYLIQALRFNRSLTTLALPGNHITDYGIELLCNCLFTRFLLTKEELLERRTKKAYYIPPVINPAIYNLKRRFRHGNDVASVVKGRVDKEEKKKDKDESKKPSTRLSGARVSAGNAVKTRGASARSRTSPAASQLEKEKHGLSVVKTSSQKLTPSVGAVPHAPKCERDDASDSKADHFIKESVHSRVKPTPGGMVKKLAGAATTTELSDDAESVASGSHHGLTDNLSLLDVVASDKRIGGSTSQDIQPVMLTSSTDGLFSELTGPLDSRVTELLAALRRLHHTEIALSDFDVWLDRAAQSRESHAARAEMAASHGMDWGTFHEMMATHRGLYAHTDKTAAKYQALLIEYCQNVVSGKADILDLPPQIQDNLLRFCENPFFMFEDDKDEQRKKRLHQQQQQEIAIAASAVVSAVSTPIIDATSPRFHLQVTAASLIGLEAKPLLDIPVVIIQEAHSTTDATQKSDTPDLGAEMLPPQIMRTVSPDVDLMVPSAPAVASNKDTVKLRDTSANTRLSTGINRSSARSATPGHRKLSLGSKKARTKRAGDVDAQTVDPPKECPFFSVVPSEEKFDALIDGVLYCQDGRLISDGNRTLKVLNLMSNKITTVGAYNLMEVVSKQREEQSLAFQWERPRSPDVAMPKPPPAVLTVVNDTPESETIVVKKEPPPQINRQDDRQTVTKRTNLKRPAADNDSVTPNINADEASGDECSPIIVHTRTVKDNEDPNRLNLGLLYVDIENKDLDREDITYKVFARFMKQQRESYGVASKSSLEQILHAVPVGPGQSGEDVEEERIATNLRKLPTTDLSQYTLLKSQYMMEKKSAPAPP</sequence>
<dbReference type="OrthoDB" id="421002at2759"/>
<comment type="cofactor">
    <cofactor evidence="10">
        <name>Fe(2+)</name>
        <dbReference type="ChEBI" id="CHEBI:29033"/>
    </cofactor>
    <text evidence="10">Binds 2 Fe(2+) ions per subunit.</text>
</comment>
<feature type="binding site" evidence="10">
    <location>
        <position position="257"/>
    </location>
    <ligand>
        <name>Fe cation</name>
        <dbReference type="ChEBI" id="CHEBI:24875"/>
        <label>2</label>
    </ligand>
</feature>
<comment type="pathway">
    <text evidence="2 10">Protein modification; eIF5A hypusination.</text>
</comment>
<dbReference type="HAMAP" id="MF_03101">
    <property type="entry name" value="Deoxyhypusine_hydroxylase"/>
    <property type="match status" value="1"/>
</dbReference>
<feature type="binding site" evidence="10">
    <location>
        <position position="225"/>
    </location>
    <ligand>
        <name>Fe cation</name>
        <dbReference type="ChEBI" id="CHEBI:24875"/>
        <label>2</label>
    </ligand>
</feature>
<evidence type="ECO:0000256" key="11">
    <source>
        <dbReference type="PROSITE-ProRule" id="PRU00103"/>
    </source>
</evidence>
<feature type="binding site" evidence="10">
    <location>
        <position position="72"/>
    </location>
    <ligand>
        <name>Fe cation</name>
        <dbReference type="ChEBI" id="CHEBI:24875"/>
        <label>1</label>
    </ligand>
</feature>
<dbReference type="Pfam" id="PF13646">
    <property type="entry name" value="HEAT_2"/>
    <property type="match status" value="2"/>
</dbReference>
<feature type="region of interest" description="Disordered" evidence="12">
    <location>
        <begin position="339"/>
        <end position="452"/>
    </location>
</feature>
<dbReference type="Pfam" id="PF13516">
    <property type="entry name" value="LRR_6"/>
    <property type="match status" value="3"/>
</dbReference>
<gene>
    <name evidence="13" type="ORF">BV898_11656</name>
</gene>
<keyword evidence="5 10" id="KW-0560">Oxidoreductase</keyword>
<keyword evidence="4" id="KW-0677">Repeat</keyword>
<feature type="repeat" description="HEAT" evidence="11">
    <location>
        <begin position="238"/>
        <end position="277"/>
    </location>
</feature>
<evidence type="ECO:0000256" key="1">
    <source>
        <dbReference type="ARBA" id="ARBA00000068"/>
    </source>
</evidence>
<feature type="compositionally biased region" description="Basic residues" evidence="12">
    <location>
        <begin position="1111"/>
        <end position="1125"/>
    </location>
</feature>
<evidence type="ECO:0000256" key="6">
    <source>
        <dbReference type="ARBA" id="ARBA00023004"/>
    </source>
</evidence>
<dbReference type="EMBL" id="MTYJ01000109">
    <property type="protein sequence ID" value="OQV14185.1"/>
    <property type="molecule type" value="Genomic_DNA"/>
</dbReference>
<dbReference type="SMART" id="SM00368">
    <property type="entry name" value="LRR_RI"/>
    <property type="match status" value="3"/>
</dbReference>
<dbReference type="InterPro" id="IPR004155">
    <property type="entry name" value="PBS_lyase_HEAT"/>
</dbReference>
<keyword evidence="3 10" id="KW-0479">Metal-binding</keyword>
<feature type="binding site" evidence="10">
    <location>
        <position position="258"/>
    </location>
    <ligand>
        <name>Fe cation</name>
        <dbReference type="ChEBI" id="CHEBI:24875"/>
        <label>2</label>
    </ligand>
</feature>
<dbReference type="InterPro" id="IPR021133">
    <property type="entry name" value="HEAT_type_2"/>
</dbReference>
<feature type="compositionally biased region" description="Basic and acidic residues" evidence="12">
    <location>
        <begin position="432"/>
        <end position="446"/>
    </location>
</feature>
<feature type="region of interest" description="Disordered" evidence="12">
    <location>
        <begin position="667"/>
        <end position="757"/>
    </location>
</feature>
<keyword evidence="6 10" id="KW-0408">Iron</keyword>